<protein>
    <submittedName>
        <fullName evidence="1">Uncharacterized protein</fullName>
    </submittedName>
</protein>
<organism evidence="1">
    <name type="scientific">viral metagenome</name>
    <dbReference type="NCBI Taxonomy" id="1070528"/>
    <lineage>
        <taxon>unclassified sequences</taxon>
        <taxon>metagenomes</taxon>
        <taxon>organismal metagenomes</taxon>
    </lineage>
</organism>
<name>A0A6C0I0J4_9ZZZZ</name>
<evidence type="ECO:0000313" key="1">
    <source>
        <dbReference type="EMBL" id="QHT85907.1"/>
    </source>
</evidence>
<sequence>MPPLKYATKPFFFMVARYPSATPPEWILPQNLQPPKKKNIGSSSNNTTISCRMKYAQTIRNAAPTYFTNGYTPKTRNCLNLIY</sequence>
<reference evidence="1" key="1">
    <citation type="journal article" date="2020" name="Nature">
        <title>Giant virus diversity and host interactions through global metagenomics.</title>
        <authorList>
            <person name="Schulz F."/>
            <person name="Roux S."/>
            <person name="Paez-Espino D."/>
            <person name="Jungbluth S."/>
            <person name="Walsh D.A."/>
            <person name="Denef V.J."/>
            <person name="McMahon K.D."/>
            <person name="Konstantinidis K.T."/>
            <person name="Eloe-Fadrosh E.A."/>
            <person name="Kyrpides N.C."/>
            <person name="Woyke T."/>
        </authorList>
    </citation>
    <scope>NUCLEOTIDE SEQUENCE</scope>
    <source>
        <strain evidence="1">GVMAG-M-3300023184-182</strain>
    </source>
</reference>
<dbReference type="EMBL" id="MN740051">
    <property type="protein sequence ID" value="QHT85907.1"/>
    <property type="molecule type" value="Genomic_DNA"/>
</dbReference>
<accession>A0A6C0I0J4</accession>
<dbReference type="AlphaFoldDB" id="A0A6C0I0J4"/>
<proteinExistence type="predicted"/>